<dbReference type="GO" id="GO:0016810">
    <property type="term" value="F:hydrolase activity, acting on carbon-nitrogen (but not peptide) bonds"/>
    <property type="evidence" value="ECO:0007669"/>
    <property type="project" value="InterPro"/>
</dbReference>
<dbReference type="Gene3D" id="3.20.20.370">
    <property type="entry name" value="Glycoside hydrolase/deacetylase"/>
    <property type="match status" value="1"/>
</dbReference>
<dbReference type="InterPro" id="IPR002509">
    <property type="entry name" value="NODB_dom"/>
</dbReference>
<evidence type="ECO:0000259" key="1">
    <source>
        <dbReference type="Pfam" id="PF01522"/>
    </source>
</evidence>
<gene>
    <name evidence="2" type="ORF">B9H04_02420</name>
</gene>
<feature type="domain" description="NodB homology" evidence="1">
    <location>
        <begin position="34"/>
        <end position="129"/>
    </location>
</feature>
<organism evidence="2 3">
    <name type="scientific">Halorubrum ezzemoulense DSM 17463</name>
    <dbReference type="NCBI Taxonomy" id="1121945"/>
    <lineage>
        <taxon>Archaea</taxon>
        <taxon>Methanobacteriati</taxon>
        <taxon>Methanobacteriota</taxon>
        <taxon>Stenosarchaea group</taxon>
        <taxon>Halobacteria</taxon>
        <taxon>Halobacteriales</taxon>
        <taxon>Haloferacaceae</taxon>
        <taxon>Halorubrum</taxon>
    </lineage>
</organism>
<proteinExistence type="predicted"/>
<dbReference type="STRING" id="1121945.GCA_000421805_00456"/>
<dbReference type="SUPFAM" id="SSF88713">
    <property type="entry name" value="Glycoside hydrolase/deacetylase"/>
    <property type="match status" value="1"/>
</dbReference>
<dbReference type="EMBL" id="NEDJ01000004">
    <property type="protein sequence ID" value="OSP10596.1"/>
    <property type="molecule type" value="Genomic_DNA"/>
</dbReference>
<evidence type="ECO:0000313" key="2">
    <source>
        <dbReference type="EMBL" id="OSP10596.1"/>
    </source>
</evidence>
<protein>
    <recommendedName>
        <fullName evidence="1">NodB homology domain-containing protein</fullName>
    </recommendedName>
</protein>
<comment type="caution">
    <text evidence="2">The sequence shown here is derived from an EMBL/GenBank/DDBJ whole genome shotgun (WGS) entry which is preliminary data.</text>
</comment>
<dbReference type="GO" id="GO:0005975">
    <property type="term" value="P:carbohydrate metabolic process"/>
    <property type="evidence" value="ECO:0007669"/>
    <property type="project" value="InterPro"/>
</dbReference>
<dbReference type="Proteomes" id="UP000193587">
    <property type="component" value="Unassembled WGS sequence"/>
</dbReference>
<dbReference type="InterPro" id="IPR011330">
    <property type="entry name" value="Glyco_hydro/deAcase_b/a-brl"/>
</dbReference>
<accession>A0A1X4HAV6</accession>
<dbReference type="Pfam" id="PF01522">
    <property type="entry name" value="Polysacc_deac_1"/>
    <property type="match status" value="1"/>
</dbReference>
<evidence type="ECO:0000313" key="3">
    <source>
        <dbReference type="Proteomes" id="UP000193587"/>
    </source>
</evidence>
<sequence>MSIAFSVDLEPNKDGSFDGVAEAMDWYNSIVPRGTVYATYRIATERPDILKRLAADHEVGVHVHPREFGHRDDNLAELDPARQRDLISQTRKSVAQAAGLDETVLTAFRAGRHKIEPATLNVLADLGFEVDASVNVRYRDHMPAEVTSRVVPFEHKSGLVELPTTYGEPPLLSKVGMRAGLGGNITATAHELRSDRRFCSGRRALTWLLDATPSVFSMYMHPYDATKYEELENDGEQFRTDLRILLNRTERSFVTASEIYRSIHDQ</sequence>
<dbReference type="RefSeq" id="WP_049929730.1">
    <property type="nucleotide sequence ID" value="NZ_ATXS01000001.1"/>
</dbReference>
<dbReference type="AlphaFoldDB" id="A0A1X4HAV6"/>
<name>A0A1X4HAV6_HALEZ</name>
<reference evidence="2 3" key="1">
    <citation type="submission" date="2017-04" db="EMBL/GenBank/DDBJ databases">
        <title>MLSA of the genus Halorubrum.</title>
        <authorList>
            <person name="De La Haba R."/>
            <person name="Sanchez-Porro C."/>
            <person name="Infante-Dominguez C."/>
            <person name="Ventosa A."/>
        </authorList>
    </citation>
    <scope>NUCLEOTIDE SEQUENCE [LARGE SCALE GENOMIC DNA]</scope>
    <source>
        <strain evidence="2 3">DSM 17463</strain>
    </source>
</reference>